<dbReference type="AlphaFoldDB" id="A0AA38LHP4"/>
<dbReference type="PRINTS" id="PR00259">
    <property type="entry name" value="TMFOUR"/>
</dbReference>
<evidence type="ECO:0000256" key="1">
    <source>
        <dbReference type="ARBA" id="ARBA00004141"/>
    </source>
</evidence>
<feature type="transmembrane region" description="Helical" evidence="6">
    <location>
        <begin position="44"/>
        <end position="65"/>
    </location>
</feature>
<accession>A0AA38LHP4</accession>
<dbReference type="GO" id="GO:0009734">
    <property type="term" value="P:auxin-activated signaling pathway"/>
    <property type="evidence" value="ECO:0007669"/>
    <property type="project" value="InterPro"/>
</dbReference>
<gene>
    <name evidence="7" type="ORF">KI387_005471</name>
</gene>
<comment type="subcellular location">
    <subcellularLocation>
        <location evidence="1">Membrane</location>
        <topology evidence="1">Multi-pass membrane protein</topology>
    </subcellularLocation>
</comment>
<dbReference type="EMBL" id="JAHRHJ020000002">
    <property type="protein sequence ID" value="KAH9325293.1"/>
    <property type="molecule type" value="Genomic_DNA"/>
</dbReference>
<organism evidence="7 8">
    <name type="scientific">Taxus chinensis</name>
    <name type="common">Chinese yew</name>
    <name type="synonym">Taxus wallichiana var. chinensis</name>
    <dbReference type="NCBI Taxonomy" id="29808"/>
    <lineage>
        <taxon>Eukaryota</taxon>
        <taxon>Viridiplantae</taxon>
        <taxon>Streptophyta</taxon>
        <taxon>Embryophyta</taxon>
        <taxon>Tracheophyta</taxon>
        <taxon>Spermatophyta</taxon>
        <taxon>Pinopsida</taxon>
        <taxon>Pinidae</taxon>
        <taxon>Conifers II</taxon>
        <taxon>Cupressales</taxon>
        <taxon>Taxaceae</taxon>
        <taxon>Taxus</taxon>
    </lineage>
</organism>
<name>A0AA38LHP4_TAXCH</name>
<sequence>MASRSSSFVIQWVNLFTLLVSIGVLGFGAWLGTRHSDCDKILTLPVLAIGGFVFFISLFGFVGALKNISLLLWIYLILMFLLLAAIASFTVFAFIITNNGAGHTVTDQRYKEYRLEDYSPWFQKRLNNTSNWKRLRGCLVKPGHCNELIKEYKTLKQYKRAKLSAIEAGCCRPPSECGYPARNASYYDLSFNPVSSNKDCKLYKNNRAVKCYNCSSCKAGVAQYLKREWKIAAIFNVVALAVL</sequence>
<reference evidence="7 8" key="1">
    <citation type="journal article" date="2021" name="Nat. Plants">
        <title>The Taxus genome provides insights into paclitaxel biosynthesis.</title>
        <authorList>
            <person name="Xiong X."/>
            <person name="Gou J."/>
            <person name="Liao Q."/>
            <person name="Li Y."/>
            <person name="Zhou Q."/>
            <person name="Bi G."/>
            <person name="Li C."/>
            <person name="Du R."/>
            <person name="Wang X."/>
            <person name="Sun T."/>
            <person name="Guo L."/>
            <person name="Liang H."/>
            <person name="Lu P."/>
            <person name="Wu Y."/>
            <person name="Zhang Z."/>
            <person name="Ro D.K."/>
            <person name="Shang Y."/>
            <person name="Huang S."/>
            <person name="Yan J."/>
        </authorList>
    </citation>
    <scope>NUCLEOTIDE SEQUENCE [LARGE SCALE GENOMIC DNA]</scope>
    <source>
        <strain evidence="7">Ta-2019</strain>
    </source>
</reference>
<feature type="non-terminal residue" evidence="7">
    <location>
        <position position="1"/>
    </location>
</feature>
<keyword evidence="3 6" id="KW-0812">Transmembrane</keyword>
<evidence type="ECO:0000256" key="5">
    <source>
        <dbReference type="ARBA" id="ARBA00023136"/>
    </source>
</evidence>
<feature type="transmembrane region" description="Helical" evidence="6">
    <location>
        <begin position="72"/>
        <end position="96"/>
    </location>
</feature>
<dbReference type="Proteomes" id="UP000824469">
    <property type="component" value="Unassembled WGS sequence"/>
</dbReference>
<comment type="caution">
    <text evidence="7">The sequence shown here is derived from an EMBL/GenBank/DDBJ whole genome shotgun (WGS) entry which is preliminary data.</text>
</comment>
<comment type="similarity">
    <text evidence="2">Belongs to the tetraspanin (TM4SF) family.</text>
</comment>
<keyword evidence="5 6" id="KW-0472">Membrane</keyword>
<evidence type="ECO:0000256" key="4">
    <source>
        <dbReference type="ARBA" id="ARBA00022989"/>
    </source>
</evidence>
<dbReference type="GO" id="GO:0016020">
    <property type="term" value="C:membrane"/>
    <property type="evidence" value="ECO:0007669"/>
    <property type="project" value="UniProtKB-SubCell"/>
</dbReference>
<evidence type="ECO:0000256" key="3">
    <source>
        <dbReference type="ARBA" id="ARBA00022692"/>
    </source>
</evidence>
<evidence type="ECO:0000256" key="2">
    <source>
        <dbReference type="ARBA" id="ARBA00006840"/>
    </source>
</evidence>
<dbReference type="Pfam" id="PF00335">
    <property type="entry name" value="Tetraspanin"/>
    <property type="match status" value="1"/>
</dbReference>
<evidence type="ECO:0008006" key="9">
    <source>
        <dbReference type="Google" id="ProtNLM"/>
    </source>
</evidence>
<proteinExistence type="inferred from homology"/>
<evidence type="ECO:0000313" key="7">
    <source>
        <dbReference type="EMBL" id="KAH9325293.1"/>
    </source>
</evidence>
<feature type="transmembrane region" description="Helical" evidence="6">
    <location>
        <begin position="12"/>
        <end position="32"/>
    </location>
</feature>
<dbReference type="OMA" id="NRDCKLY"/>
<evidence type="ECO:0000256" key="6">
    <source>
        <dbReference type="SAM" id="Phobius"/>
    </source>
</evidence>
<dbReference type="InterPro" id="IPR018499">
    <property type="entry name" value="Tetraspanin/Peripherin"/>
</dbReference>
<dbReference type="PANTHER" id="PTHR32191">
    <property type="entry name" value="TETRASPANIN-8-RELATED"/>
    <property type="match status" value="1"/>
</dbReference>
<evidence type="ECO:0000313" key="8">
    <source>
        <dbReference type="Proteomes" id="UP000824469"/>
    </source>
</evidence>
<protein>
    <recommendedName>
        <fullName evidence="9">Tetraspanin-10</fullName>
    </recommendedName>
</protein>
<keyword evidence="4 6" id="KW-1133">Transmembrane helix</keyword>
<dbReference type="InterPro" id="IPR044991">
    <property type="entry name" value="TET_plant"/>
</dbReference>
<keyword evidence="8" id="KW-1185">Reference proteome</keyword>